<evidence type="ECO:0000313" key="2">
    <source>
        <dbReference type="EMBL" id="PBK73765.1"/>
    </source>
</evidence>
<sequence length="223" mass="24976">MSNTIKHCQSATPESYESVPTLEGLTSDQYKLLTEEHTATEEKYEEAVGAHDEWKAAKAKEVDEKEYLRLADLKQKVDAMAKKKQDDLQKKKVKDNKDAVKRLQKELKKKEKAVKAVESDKGKGAAKAVETMLVSEERGTDGDTEGEKLEASKEKALQKLKEKHNRKQKVLEPTVSTVGEGKKRKQPMKSTSVVEESREDGVLRPSKKAEVEVTGPAENVKEL</sequence>
<feature type="compositionally biased region" description="Basic and acidic residues" evidence="1">
    <location>
        <begin position="135"/>
        <end position="160"/>
    </location>
</feature>
<dbReference type="AlphaFoldDB" id="A0A2H3BSA2"/>
<feature type="compositionally biased region" description="Basic and acidic residues" evidence="1">
    <location>
        <begin position="195"/>
        <end position="211"/>
    </location>
</feature>
<feature type="region of interest" description="Disordered" evidence="1">
    <location>
        <begin position="115"/>
        <end position="223"/>
    </location>
</feature>
<keyword evidence="3" id="KW-1185">Reference proteome</keyword>
<protein>
    <submittedName>
        <fullName evidence="2">Uncharacterized protein</fullName>
    </submittedName>
</protein>
<dbReference type="Proteomes" id="UP000218334">
    <property type="component" value="Unassembled WGS sequence"/>
</dbReference>
<accession>A0A2H3BSA2</accession>
<evidence type="ECO:0000256" key="1">
    <source>
        <dbReference type="SAM" id="MobiDB-lite"/>
    </source>
</evidence>
<name>A0A2H3BSA2_9AGAR</name>
<reference evidence="3" key="1">
    <citation type="journal article" date="2017" name="Nat. Ecol. Evol.">
        <title>Genome expansion and lineage-specific genetic innovations in the forest pathogenic fungi Armillaria.</title>
        <authorList>
            <person name="Sipos G."/>
            <person name="Prasanna A.N."/>
            <person name="Walter M.C."/>
            <person name="O'Connor E."/>
            <person name="Balint B."/>
            <person name="Krizsan K."/>
            <person name="Kiss B."/>
            <person name="Hess J."/>
            <person name="Varga T."/>
            <person name="Slot J."/>
            <person name="Riley R."/>
            <person name="Boka B."/>
            <person name="Rigling D."/>
            <person name="Barry K."/>
            <person name="Lee J."/>
            <person name="Mihaltcheva S."/>
            <person name="LaButti K."/>
            <person name="Lipzen A."/>
            <person name="Waldron R."/>
            <person name="Moloney N.M."/>
            <person name="Sperisen C."/>
            <person name="Kredics L."/>
            <person name="Vagvoelgyi C."/>
            <person name="Patrignani A."/>
            <person name="Fitzpatrick D."/>
            <person name="Nagy I."/>
            <person name="Doyle S."/>
            <person name="Anderson J.B."/>
            <person name="Grigoriev I.V."/>
            <person name="Gueldener U."/>
            <person name="Muensterkoetter M."/>
            <person name="Nagy L.G."/>
        </authorList>
    </citation>
    <scope>NUCLEOTIDE SEQUENCE [LARGE SCALE GENOMIC DNA]</scope>
    <source>
        <strain evidence="3">28-4</strain>
    </source>
</reference>
<organism evidence="2 3">
    <name type="scientific">Armillaria solidipes</name>
    <dbReference type="NCBI Taxonomy" id="1076256"/>
    <lineage>
        <taxon>Eukaryota</taxon>
        <taxon>Fungi</taxon>
        <taxon>Dikarya</taxon>
        <taxon>Basidiomycota</taxon>
        <taxon>Agaricomycotina</taxon>
        <taxon>Agaricomycetes</taxon>
        <taxon>Agaricomycetidae</taxon>
        <taxon>Agaricales</taxon>
        <taxon>Marasmiineae</taxon>
        <taxon>Physalacriaceae</taxon>
        <taxon>Armillaria</taxon>
    </lineage>
</organism>
<gene>
    <name evidence="2" type="ORF">ARMSODRAFT_972142</name>
</gene>
<feature type="region of interest" description="Disordered" evidence="1">
    <location>
        <begin position="1"/>
        <end position="21"/>
    </location>
</feature>
<evidence type="ECO:0000313" key="3">
    <source>
        <dbReference type="Proteomes" id="UP000218334"/>
    </source>
</evidence>
<feature type="compositionally biased region" description="Polar residues" evidence="1">
    <location>
        <begin position="1"/>
        <end position="15"/>
    </location>
</feature>
<dbReference type="EMBL" id="KZ293420">
    <property type="protein sequence ID" value="PBK73765.1"/>
    <property type="molecule type" value="Genomic_DNA"/>
</dbReference>
<proteinExistence type="predicted"/>